<dbReference type="RefSeq" id="XP_012655748.1">
    <property type="nucleotide sequence ID" value="XM_012800294.1"/>
</dbReference>
<evidence type="ECO:0000313" key="2">
    <source>
        <dbReference type="Proteomes" id="UP000009168"/>
    </source>
</evidence>
<name>W7X239_TETTS</name>
<dbReference type="InParanoid" id="W7X239"/>
<evidence type="ECO:0000313" key="1">
    <source>
        <dbReference type="EMBL" id="EWS71707.1"/>
    </source>
</evidence>
<reference evidence="2" key="1">
    <citation type="journal article" date="2006" name="PLoS Biol.">
        <title>Macronuclear genome sequence of the ciliate Tetrahymena thermophila, a model eukaryote.</title>
        <authorList>
            <person name="Eisen J.A."/>
            <person name="Coyne R.S."/>
            <person name="Wu M."/>
            <person name="Wu D."/>
            <person name="Thiagarajan M."/>
            <person name="Wortman J.R."/>
            <person name="Badger J.H."/>
            <person name="Ren Q."/>
            <person name="Amedeo P."/>
            <person name="Jones K.M."/>
            <person name="Tallon L.J."/>
            <person name="Delcher A.L."/>
            <person name="Salzberg S.L."/>
            <person name="Silva J.C."/>
            <person name="Haas B.J."/>
            <person name="Majoros W.H."/>
            <person name="Farzad M."/>
            <person name="Carlton J.M."/>
            <person name="Smith R.K. Jr."/>
            <person name="Garg J."/>
            <person name="Pearlman R.E."/>
            <person name="Karrer K.M."/>
            <person name="Sun L."/>
            <person name="Manning G."/>
            <person name="Elde N.C."/>
            <person name="Turkewitz A.P."/>
            <person name="Asai D.J."/>
            <person name="Wilkes D.E."/>
            <person name="Wang Y."/>
            <person name="Cai H."/>
            <person name="Collins K."/>
            <person name="Stewart B.A."/>
            <person name="Lee S.R."/>
            <person name="Wilamowska K."/>
            <person name="Weinberg Z."/>
            <person name="Ruzzo W.L."/>
            <person name="Wloga D."/>
            <person name="Gaertig J."/>
            <person name="Frankel J."/>
            <person name="Tsao C.-C."/>
            <person name="Gorovsky M.A."/>
            <person name="Keeling P.J."/>
            <person name="Waller R.F."/>
            <person name="Patron N.J."/>
            <person name="Cherry J.M."/>
            <person name="Stover N.A."/>
            <person name="Krieger C.J."/>
            <person name="del Toro C."/>
            <person name="Ryder H.F."/>
            <person name="Williamson S.C."/>
            <person name="Barbeau R.A."/>
            <person name="Hamilton E.P."/>
            <person name="Orias E."/>
        </authorList>
    </citation>
    <scope>NUCLEOTIDE SEQUENCE [LARGE SCALE GENOMIC DNA]</scope>
    <source>
        <strain evidence="2">SB210</strain>
    </source>
</reference>
<dbReference type="Proteomes" id="UP000009168">
    <property type="component" value="Unassembled WGS sequence"/>
</dbReference>
<accession>W7X239</accession>
<dbReference type="EMBL" id="GG662437">
    <property type="protein sequence ID" value="EWS71707.1"/>
    <property type="molecule type" value="Genomic_DNA"/>
</dbReference>
<protein>
    <submittedName>
        <fullName evidence="1">Uncharacterized protein</fullName>
    </submittedName>
</protein>
<sequence>MDMKIEYFKQQLLDKNQQLILFCYFQNQRLITKIKKLLKYIEKFNLQFLLIYFTKRNQQIIILQKEDVENIDQMIFNVFMSNQSKYFNYFSYCLHLNEGWHIKMKISYFQYVIKIKLHTVIQQKHQKRQINNKQIEINLIVFLTLHNFLYQIFLINEILTTEKIFYKQLINIYSLQTIQNLKLFELACIQSLKFEKKFQMLPLITLIQIILQDL</sequence>
<keyword evidence="2" id="KW-1185">Reference proteome</keyword>
<dbReference type="AlphaFoldDB" id="W7X239"/>
<dbReference type="KEGG" id="tet:TTHERM_000755869"/>
<gene>
    <name evidence="1" type="ORF">TTHERM_000755869</name>
</gene>
<proteinExistence type="predicted"/>
<organism evidence="1 2">
    <name type="scientific">Tetrahymena thermophila (strain SB210)</name>
    <dbReference type="NCBI Taxonomy" id="312017"/>
    <lineage>
        <taxon>Eukaryota</taxon>
        <taxon>Sar</taxon>
        <taxon>Alveolata</taxon>
        <taxon>Ciliophora</taxon>
        <taxon>Intramacronucleata</taxon>
        <taxon>Oligohymenophorea</taxon>
        <taxon>Hymenostomatida</taxon>
        <taxon>Tetrahymenina</taxon>
        <taxon>Tetrahymenidae</taxon>
        <taxon>Tetrahymena</taxon>
    </lineage>
</organism>
<dbReference type="GeneID" id="24440528"/>